<gene>
    <name evidence="1" type="ORF">GIB67_035007</name>
</gene>
<accession>A0A7J7M3U7</accession>
<proteinExistence type="predicted"/>
<evidence type="ECO:0000313" key="1">
    <source>
        <dbReference type="EMBL" id="KAF6149474.1"/>
    </source>
</evidence>
<organism evidence="1 2">
    <name type="scientific">Kingdonia uniflora</name>
    <dbReference type="NCBI Taxonomy" id="39325"/>
    <lineage>
        <taxon>Eukaryota</taxon>
        <taxon>Viridiplantae</taxon>
        <taxon>Streptophyta</taxon>
        <taxon>Embryophyta</taxon>
        <taxon>Tracheophyta</taxon>
        <taxon>Spermatophyta</taxon>
        <taxon>Magnoliopsida</taxon>
        <taxon>Ranunculales</taxon>
        <taxon>Circaeasteraceae</taxon>
        <taxon>Kingdonia</taxon>
    </lineage>
</organism>
<reference evidence="1 2" key="1">
    <citation type="journal article" date="2020" name="IScience">
        <title>Genome Sequencing of the Endangered Kingdonia uniflora (Circaeasteraceae, Ranunculales) Reveals Potential Mechanisms of Evolutionary Specialization.</title>
        <authorList>
            <person name="Sun Y."/>
            <person name="Deng T."/>
            <person name="Zhang A."/>
            <person name="Moore M.J."/>
            <person name="Landis J.B."/>
            <person name="Lin N."/>
            <person name="Zhang H."/>
            <person name="Zhang X."/>
            <person name="Huang J."/>
            <person name="Zhang X."/>
            <person name="Sun H."/>
            <person name="Wang H."/>
        </authorList>
    </citation>
    <scope>NUCLEOTIDE SEQUENCE [LARGE SCALE GENOMIC DNA]</scope>
    <source>
        <strain evidence="1">TB1705</strain>
        <tissue evidence="1">Leaf</tissue>
    </source>
</reference>
<dbReference type="AlphaFoldDB" id="A0A7J7M3U7"/>
<keyword evidence="2" id="KW-1185">Reference proteome</keyword>
<comment type="caution">
    <text evidence="1">The sequence shown here is derived from an EMBL/GenBank/DDBJ whole genome shotgun (WGS) entry which is preliminary data.</text>
</comment>
<name>A0A7J7M3U7_9MAGN</name>
<evidence type="ECO:0000313" key="2">
    <source>
        <dbReference type="Proteomes" id="UP000541444"/>
    </source>
</evidence>
<dbReference type="Proteomes" id="UP000541444">
    <property type="component" value="Unassembled WGS sequence"/>
</dbReference>
<dbReference type="OrthoDB" id="266334at2759"/>
<protein>
    <submittedName>
        <fullName evidence="1">Uncharacterized protein</fullName>
    </submittedName>
</protein>
<dbReference type="EMBL" id="JACGCM010001795">
    <property type="protein sequence ID" value="KAF6149474.1"/>
    <property type="molecule type" value="Genomic_DNA"/>
</dbReference>
<sequence length="205" mass="23512">MLFSRHLSKKFGPYLAVLERYLEELNSRYGNIFKELGEIAAKDELLEKLRNDMKNVGKSKETIAKDAAGFIDWKYQISLQIDSLVKDNVVLRFEHNPVSTRDRLKQTKEKLVSLLKIHRKPDSKKKDDFEMGDPNERLTILETTVSALTSTVGELVKQLRITNLAKASTSVKWRGHSKIKRVMKVDDDEKVLVFDDSSAAESDEE</sequence>